<keyword evidence="2" id="KW-1185">Reference proteome</keyword>
<dbReference type="GeneID" id="31231107"/>
<protein>
    <recommendedName>
        <fullName evidence="3">Cupin domain-containing protein</fullName>
    </recommendedName>
</protein>
<dbReference type="InterPro" id="IPR011051">
    <property type="entry name" value="RmlC_Cupin_sf"/>
</dbReference>
<name>A0ABV9VCV7_STRAZ</name>
<accession>A0ABV9VCV7</accession>
<comment type="caution">
    <text evidence="1">The sequence shown here is derived from an EMBL/GenBank/DDBJ whole genome shotgun (WGS) entry which is preliminary data.</text>
</comment>
<reference evidence="2" key="1">
    <citation type="journal article" date="2019" name="Int. J. Syst. Evol. Microbiol.">
        <title>The Global Catalogue of Microorganisms (GCM) 10K type strain sequencing project: providing services to taxonomists for standard genome sequencing and annotation.</title>
        <authorList>
            <consortium name="The Broad Institute Genomics Platform"/>
            <consortium name="The Broad Institute Genome Sequencing Center for Infectious Disease"/>
            <person name="Wu L."/>
            <person name="Ma J."/>
        </authorList>
    </citation>
    <scope>NUCLEOTIDE SEQUENCE [LARGE SCALE GENOMIC DNA]</scope>
    <source>
        <strain evidence="2">ICMP 257</strain>
    </source>
</reference>
<proteinExistence type="predicted"/>
<dbReference type="RefSeq" id="WP_033296684.1">
    <property type="nucleotide sequence ID" value="NZ_JBHSJE010000004.1"/>
</dbReference>
<dbReference type="Proteomes" id="UP001595908">
    <property type="component" value="Unassembled WGS sequence"/>
</dbReference>
<evidence type="ECO:0008006" key="3">
    <source>
        <dbReference type="Google" id="ProtNLM"/>
    </source>
</evidence>
<evidence type="ECO:0000313" key="1">
    <source>
        <dbReference type="EMBL" id="MFC4980251.1"/>
    </source>
</evidence>
<sequence length="123" mass="13695">MTATTWDETPVAIQTDEAELRRKEIGGDLSVALIRLVKGADMGPALKGLPDDMCPCPHWGYLLKGRLKLRTGTAPEAYDVYEEGQAFYWPPGHVPEALEDCEFVDFSPTEEFDRVIGHITSQD</sequence>
<dbReference type="EMBL" id="JBHSJE010000004">
    <property type="protein sequence ID" value="MFC4980251.1"/>
    <property type="molecule type" value="Genomic_DNA"/>
</dbReference>
<dbReference type="SUPFAM" id="SSF51182">
    <property type="entry name" value="RmlC-like cupins"/>
    <property type="match status" value="1"/>
</dbReference>
<organism evidence="1 2">
    <name type="scientific">Streptomyces atroolivaceus</name>
    <dbReference type="NCBI Taxonomy" id="66869"/>
    <lineage>
        <taxon>Bacteria</taxon>
        <taxon>Bacillati</taxon>
        <taxon>Actinomycetota</taxon>
        <taxon>Actinomycetes</taxon>
        <taxon>Kitasatosporales</taxon>
        <taxon>Streptomycetaceae</taxon>
        <taxon>Streptomyces</taxon>
    </lineage>
</organism>
<evidence type="ECO:0000313" key="2">
    <source>
        <dbReference type="Proteomes" id="UP001595908"/>
    </source>
</evidence>
<gene>
    <name evidence="1" type="ORF">ACFPL4_18150</name>
</gene>